<evidence type="ECO:0000256" key="5">
    <source>
        <dbReference type="ARBA" id="ARBA00022801"/>
    </source>
</evidence>
<evidence type="ECO:0000256" key="3">
    <source>
        <dbReference type="ARBA" id="ARBA00022723"/>
    </source>
</evidence>
<evidence type="ECO:0000256" key="4">
    <source>
        <dbReference type="ARBA" id="ARBA00022729"/>
    </source>
</evidence>
<dbReference type="Pfam" id="PF05572">
    <property type="entry name" value="Peptidase_M43"/>
    <property type="match status" value="1"/>
</dbReference>
<dbReference type="AlphaFoldDB" id="A0A061HBK0"/>
<evidence type="ECO:0000256" key="7">
    <source>
        <dbReference type="ARBA" id="ARBA00023049"/>
    </source>
</evidence>
<dbReference type="KEGG" id="pfp:PFL1_02620"/>
<keyword evidence="5" id="KW-0378">Hydrolase</keyword>
<reference evidence="11 12" key="1">
    <citation type="journal article" date="2013" name="Plant Cell">
        <title>The transition from a phytopathogenic smut ancestor to an anamorphic biocontrol agent deciphered by comparative whole-genome analysis.</title>
        <authorList>
            <person name="Lefebvre F."/>
            <person name="Joly D.L."/>
            <person name="Labbe C."/>
            <person name="Teichmann B."/>
            <person name="Linning R."/>
            <person name="Belzile F."/>
            <person name="Bakkeren G."/>
            <person name="Belanger R.R."/>
        </authorList>
    </citation>
    <scope>NUCLEOTIDE SEQUENCE [LARGE SCALE GENOMIC DNA]</scope>
    <source>
        <strain evidence="11 12">PF-1</strain>
    </source>
</reference>
<dbReference type="GeneID" id="19316739"/>
<sequence length="277" mass="29928">MQVRLAFAVSALVAAAPTLAATLGGNLGCGAPSLTSEDHAELQALSMFPSAVEAERGPVSIPVYWNTLTDNSGQGNLTASQIQEWMSVVNKGYAKTGFSFRLAGTRYLQDSAQFNTKGVDTAATVRLRDSLHVGNQRTLNIVTLNMLSAGYVGYATYPWVYRSEPRQDGVLIHYDLRPGSTDPNNNLGHVLIHEIGHWLGLLHVFSGSCDGDGDGVADTPPQKTLSRGCPTGKDSCPNRPGLDSIHNYLDYSDDVCLREFTPGQVARMKQFYGAYRA</sequence>
<dbReference type="GO" id="GO:0006508">
    <property type="term" value="P:proteolysis"/>
    <property type="evidence" value="ECO:0007669"/>
    <property type="project" value="UniProtKB-KW"/>
</dbReference>
<evidence type="ECO:0000256" key="8">
    <source>
        <dbReference type="ARBA" id="ARBA00023157"/>
    </source>
</evidence>
<evidence type="ECO:0000313" key="12">
    <source>
        <dbReference type="Proteomes" id="UP000053664"/>
    </source>
</evidence>
<dbReference type="RefSeq" id="XP_007878327.1">
    <property type="nucleotide sequence ID" value="XM_007880136.1"/>
</dbReference>
<dbReference type="PANTHER" id="PTHR47466:SF1">
    <property type="entry name" value="METALLOPROTEASE MEP1 (AFU_ORTHOLOGUE AFUA_1G07730)-RELATED"/>
    <property type="match status" value="1"/>
</dbReference>
<dbReference type="Proteomes" id="UP000053664">
    <property type="component" value="Unassembled WGS sequence"/>
</dbReference>
<feature type="domain" description="Peptidase M43 pregnancy-associated plasma-A" evidence="10">
    <location>
        <begin position="135"/>
        <end position="271"/>
    </location>
</feature>
<evidence type="ECO:0000259" key="10">
    <source>
        <dbReference type="Pfam" id="PF05572"/>
    </source>
</evidence>
<comment type="similarity">
    <text evidence="1">Belongs to the peptidase M43B family.</text>
</comment>
<evidence type="ECO:0000256" key="2">
    <source>
        <dbReference type="ARBA" id="ARBA00022670"/>
    </source>
</evidence>
<dbReference type="InterPro" id="IPR024079">
    <property type="entry name" value="MetalloPept_cat_dom_sf"/>
</dbReference>
<dbReference type="GO" id="GO:0008237">
    <property type="term" value="F:metallopeptidase activity"/>
    <property type="evidence" value="ECO:0007669"/>
    <property type="project" value="UniProtKB-KW"/>
</dbReference>
<organism evidence="11 12">
    <name type="scientific">Pseudozyma flocculosa PF-1</name>
    <dbReference type="NCBI Taxonomy" id="1277687"/>
    <lineage>
        <taxon>Eukaryota</taxon>
        <taxon>Fungi</taxon>
        <taxon>Dikarya</taxon>
        <taxon>Basidiomycota</taxon>
        <taxon>Ustilaginomycotina</taxon>
        <taxon>Ustilaginomycetes</taxon>
        <taxon>Ustilaginales</taxon>
        <taxon>Ustilaginaceae</taxon>
        <taxon>Pseudozyma</taxon>
    </lineage>
</organism>
<keyword evidence="8" id="KW-1015">Disulfide bond</keyword>
<dbReference type="CDD" id="cd04275">
    <property type="entry name" value="ZnMc_pappalysin_like"/>
    <property type="match status" value="1"/>
</dbReference>
<keyword evidence="3" id="KW-0479">Metal-binding</keyword>
<feature type="signal peptide" evidence="9">
    <location>
        <begin position="1"/>
        <end position="20"/>
    </location>
</feature>
<gene>
    <name evidence="11" type="ORF">PFL1_02620</name>
</gene>
<evidence type="ECO:0000313" key="11">
    <source>
        <dbReference type="EMBL" id="EPQ29948.1"/>
    </source>
</evidence>
<dbReference type="OrthoDB" id="536211at2759"/>
<dbReference type="HOGENOM" id="CLU_048726_1_1_1"/>
<dbReference type="InterPro" id="IPR008754">
    <property type="entry name" value="Peptidase_M43"/>
</dbReference>
<name>A0A061HBK0_9BASI</name>
<dbReference type="GO" id="GO:0046872">
    <property type="term" value="F:metal ion binding"/>
    <property type="evidence" value="ECO:0007669"/>
    <property type="project" value="UniProtKB-KW"/>
</dbReference>
<dbReference type="EMBL" id="KE361629">
    <property type="protein sequence ID" value="EPQ29948.1"/>
    <property type="molecule type" value="Genomic_DNA"/>
</dbReference>
<evidence type="ECO:0000256" key="1">
    <source>
        <dbReference type="ARBA" id="ARBA00008721"/>
    </source>
</evidence>
<keyword evidence="7" id="KW-0482">Metalloprotease</keyword>
<proteinExistence type="inferred from homology"/>
<dbReference type="SUPFAM" id="SSF55486">
    <property type="entry name" value="Metalloproteases ('zincins'), catalytic domain"/>
    <property type="match status" value="1"/>
</dbReference>
<evidence type="ECO:0000256" key="6">
    <source>
        <dbReference type="ARBA" id="ARBA00022833"/>
    </source>
</evidence>
<keyword evidence="4 9" id="KW-0732">Signal</keyword>
<accession>A0A061HBK0</accession>
<keyword evidence="2" id="KW-0645">Protease</keyword>
<dbReference type="PANTHER" id="PTHR47466">
    <property type="match status" value="1"/>
</dbReference>
<evidence type="ECO:0000256" key="9">
    <source>
        <dbReference type="SAM" id="SignalP"/>
    </source>
</evidence>
<keyword evidence="6" id="KW-0862">Zinc</keyword>
<protein>
    <recommendedName>
        <fullName evidence="10">Peptidase M43 pregnancy-associated plasma-A domain-containing protein</fullName>
    </recommendedName>
</protein>
<dbReference type="eggNOG" id="ENOG502QQ7Z">
    <property type="taxonomic scope" value="Eukaryota"/>
</dbReference>
<feature type="chain" id="PRO_5001599611" description="Peptidase M43 pregnancy-associated plasma-A domain-containing protein" evidence="9">
    <location>
        <begin position="21"/>
        <end position="277"/>
    </location>
</feature>
<dbReference type="Gene3D" id="3.40.390.10">
    <property type="entry name" value="Collagenase (Catalytic Domain)"/>
    <property type="match status" value="1"/>
</dbReference>